<evidence type="ECO:0000313" key="3">
    <source>
        <dbReference type="Proteomes" id="UP000283634"/>
    </source>
</evidence>
<reference evidence="2 3" key="1">
    <citation type="journal article" date="2018" name="BMC Genomics">
        <title>Genomic comparison of Trypanosoma conorhini and Trypanosoma rangeli to Trypanosoma cruzi strains of high and low virulence.</title>
        <authorList>
            <person name="Bradwell K.R."/>
            <person name="Koparde V.N."/>
            <person name="Matveyev A.V."/>
            <person name="Serrano M.G."/>
            <person name="Alves J.M."/>
            <person name="Parikh H."/>
            <person name="Huang B."/>
            <person name="Lee V."/>
            <person name="Espinosa-Alvarez O."/>
            <person name="Ortiz P.A."/>
            <person name="Costa-Martins A.G."/>
            <person name="Teixeira M.M."/>
            <person name="Buck G.A."/>
        </authorList>
    </citation>
    <scope>NUCLEOTIDE SEQUENCE [LARGE SCALE GENOMIC DNA]</scope>
    <source>
        <strain evidence="2 3">AM80</strain>
    </source>
</reference>
<dbReference type="EMBL" id="MKGL01000458">
    <property type="protein sequence ID" value="RNE98503.1"/>
    <property type="molecule type" value="Genomic_DNA"/>
</dbReference>
<keyword evidence="1" id="KW-0812">Transmembrane</keyword>
<feature type="transmembrane region" description="Helical" evidence="1">
    <location>
        <begin position="37"/>
        <end position="58"/>
    </location>
</feature>
<name>A0A422MZ51_TRYRA</name>
<keyword evidence="1" id="KW-0472">Membrane</keyword>
<accession>A0A422MZ51</accession>
<dbReference type="GeneID" id="40332798"/>
<dbReference type="Proteomes" id="UP000283634">
    <property type="component" value="Unassembled WGS sequence"/>
</dbReference>
<proteinExistence type="predicted"/>
<dbReference type="RefSeq" id="XP_029234676.1">
    <property type="nucleotide sequence ID" value="XM_029385590.1"/>
</dbReference>
<evidence type="ECO:0000256" key="1">
    <source>
        <dbReference type="SAM" id="Phobius"/>
    </source>
</evidence>
<protein>
    <submittedName>
        <fullName evidence="2">Amino acid transporter</fullName>
    </submittedName>
</protein>
<dbReference type="AlphaFoldDB" id="A0A422MZ51"/>
<evidence type="ECO:0000313" key="2">
    <source>
        <dbReference type="EMBL" id="RNE98503.1"/>
    </source>
</evidence>
<gene>
    <name evidence="2" type="ORF">TraAM80_08865</name>
</gene>
<sequence>MYGAPPQQPAAVVGSLGAACGQARLFMDRHMFSISEALWCSVSHTSSLFFCLCFWYVLCGSALLGTRACVMARIDDAVGTRGWRRVCWAALRVGGHPSCFATATEREAAGASAERAADPSPSFWRCRCGCHWARRRNAGIARERRAHVNADAPAGHSTTSAQKQLLLFLYFVEA</sequence>
<comment type="caution">
    <text evidence="2">The sequence shown here is derived from an EMBL/GenBank/DDBJ whole genome shotgun (WGS) entry which is preliminary data.</text>
</comment>
<organism evidence="2 3">
    <name type="scientific">Trypanosoma rangeli</name>
    <dbReference type="NCBI Taxonomy" id="5698"/>
    <lineage>
        <taxon>Eukaryota</taxon>
        <taxon>Discoba</taxon>
        <taxon>Euglenozoa</taxon>
        <taxon>Kinetoplastea</taxon>
        <taxon>Metakinetoplastina</taxon>
        <taxon>Trypanosomatida</taxon>
        <taxon>Trypanosomatidae</taxon>
        <taxon>Trypanosoma</taxon>
        <taxon>Herpetosoma</taxon>
    </lineage>
</organism>
<dbReference type="VEuPathDB" id="TriTrypDB:TRSC58_06919"/>
<keyword evidence="3" id="KW-1185">Reference proteome</keyword>
<keyword evidence="1" id="KW-1133">Transmembrane helix</keyword>